<accession>A0A4R5DSF9</accession>
<protein>
    <submittedName>
        <fullName evidence="1">Phosphoribosylpyrophosphate synthetase</fullName>
    </submittedName>
</protein>
<dbReference type="EMBL" id="SMFL01000003">
    <property type="protein sequence ID" value="TDE16667.1"/>
    <property type="molecule type" value="Genomic_DNA"/>
</dbReference>
<dbReference type="AlphaFoldDB" id="A0A4R5DSF9"/>
<dbReference type="OrthoDB" id="8418771at2"/>
<sequence>MESYNTLSETMEALRAEGYIEDFNIKDNHLESQSGQFQILHHEFEIDKFFRFEGETDPADESILYAISSKKYNVKGVLVNAYGIYSNSLEDELLRKLAFGHE</sequence>
<dbReference type="Proteomes" id="UP000294850">
    <property type="component" value="Unassembled WGS sequence"/>
</dbReference>
<reference evidence="1 2" key="1">
    <citation type="submission" date="2019-03" db="EMBL/GenBank/DDBJ databases">
        <title>Dyadobacter AR-3-6 sp. nov., isolated from arctic soil.</title>
        <authorList>
            <person name="Chaudhary D.K."/>
        </authorList>
    </citation>
    <scope>NUCLEOTIDE SEQUENCE [LARGE SCALE GENOMIC DNA]</scope>
    <source>
        <strain evidence="1 2">AR-3-6</strain>
    </source>
</reference>
<evidence type="ECO:0000313" key="1">
    <source>
        <dbReference type="EMBL" id="TDE16667.1"/>
    </source>
</evidence>
<evidence type="ECO:0000313" key="2">
    <source>
        <dbReference type="Proteomes" id="UP000294850"/>
    </source>
</evidence>
<dbReference type="RefSeq" id="WP_131958199.1">
    <property type="nucleotide sequence ID" value="NZ_SMFL01000003.1"/>
</dbReference>
<organism evidence="1 2">
    <name type="scientific">Dyadobacter psychrotolerans</name>
    <dbReference type="NCBI Taxonomy" id="2541721"/>
    <lineage>
        <taxon>Bacteria</taxon>
        <taxon>Pseudomonadati</taxon>
        <taxon>Bacteroidota</taxon>
        <taxon>Cytophagia</taxon>
        <taxon>Cytophagales</taxon>
        <taxon>Spirosomataceae</taxon>
        <taxon>Dyadobacter</taxon>
    </lineage>
</organism>
<gene>
    <name evidence="1" type="ORF">E0F88_10575</name>
</gene>
<name>A0A4R5DSF9_9BACT</name>
<comment type="caution">
    <text evidence="1">The sequence shown here is derived from an EMBL/GenBank/DDBJ whole genome shotgun (WGS) entry which is preliminary data.</text>
</comment>
<keyword evidence="2" id="KW-1185">Reference proteome</keyword>
<proteinExistence type="predicted"/>